<protein>
    <submittedName>
        <fullName evidence="10">DMT family transporter</fullName>
    </submittedName>
</protein>
<dbReference type="OrthoDB" id="9809509at2"/>
<comment type="similarity">
    <text evidence="2">Belongs to the EamA transporter family.</text>
</comment>
<feature type="transmembrane region" description="Helical" evidence="7">
    <location>
        <begin position="62"/>
        <end position="83"/>
    </location>
</feature>
<evidence type="ECO:0000256" key="3">
    <source>
        <dbReference type="ARBA" id="ARBA00022692"/>
    </source>
</evidence>
<feature type="transmembrane region" description="Helical" evidence="7">
    <location>
        <begin position="237"/>
        <end position="256"/>
    </location>
</feature>
<feature type="compositionally biased region" description="Basic residues" evidence="6">
    <location>
        <begin position="339"/>
        <end position="348"/>
    </location>
</feature>
<feature type="region of interest" description="Disordered" evidence="6">
    <location>
        <begin position="328"/>
        <end position="348"/>
    </location>
</feature>
<feature type="transmembrane region" description="Helical" evidence="7">
    <location>
        <begin position="262"/>
        <end position="280"/>
    </location>
</feature>
<keyword evidence="11" id="KW-1185">Reference proteome</keyword>
<name>A0A4R4ULU5_9PSEU</name>
<keyword evidence="5 7" id="KW-0472">Membrane</keyword>
<feature type="domain" description="EamA" evidence="9">
    <location>
        <begin position="6"/>
        <end position="134"/>
    </location>
</feature>
<feature type="transmembrane region" description="Helical" evidence="7">
    <location>
        <begin position="33"/>
        <end position="50"/>
    </location>
</feature>
<evidence type="ECO:0000256" key="2">
    <source>
        <dbReference type="ARBA" id="ARBA00007362"/>
    </source>
</evidence>
<comment type="subcellular location">
    <subcellularLocation>
        <location evidence="1">Membrane</location>
        <topology evidence="1">Multi-pass membrane protein</topology>
    </subcellularLocation>
</comment>
<feature type="chain" id="PRO_5038906799" evidence="8">
    <location>
        <begin position="21"/>
        <end position="348"/>
    </location>
</feature>
<accession>A0A4R4ULU5</accession>
<evidence type="ECO:0000313" key="11">
    <source>
        <dbReference type="Proteomes" id="UP000294744"/>
    </source>
</evidence>
<dbReference type="InterPro" id="IPR050638">
    <property type="entry name" value="AA-Vitamin_Transporters"/>
</dbReference>
<keyword evidence="8" id="KW-0732">Signal</keyword>
<dbReference type="Proteomes" id="UP000294744">
    <property type="component" value="Unassembled WGS sequence"/>
</dbReference>
<sequence length="348" mass="35269">MRALLPVAFVVFWSSGFVGAGMAADTGASANTSLFWRYAVTTAVLLGIAVTRRRRYGRAFLVHEIVLGVLGQAVYLSGVFHGASLGVPAGTSALIASLQPVLVAVITSRTKHESLGARRGLGLAAGVTGVGLVVVADIGAGGGALGVLVVVAGMVALTAATLLGDRRPRPSGYDLLDSLTVQSAAALAGFGLVATAGGGFVPPATPEFWTAVAFLVLLPFVGGYGCYLLVLDRSGSLAVSALLFLTPAVAATWSALALDQPFQLTTIPGFLLALIGVLALRGNDDRGTSGRTKASGRSVGAGTCSVHDGTPAERGVERAGVRTAGAVPDVGRTTGVRPGPRHRRGPHR</sequence>
<evidence type="ECO:0000256" key="5">
    <source>
        <dbReference type="ARBA" id="ARBA00023136"/>
    </source>
</evidence>
<dbReference type="SUPFAM" id="SSF103481">
    <property type="entry name" value="Multidrug resistance efflux transporter EmrE"/>
    <property type="match status" value="2"/>
</dbReference>
<feature type="transmembrane region" description="Helical" evidence="7">
    <location>
        <begin position="208"/>
        <end position="230"/>
    </location>
</feature>
<dbReference type="InterPro" id="IPR000620">
    <property type="entry name" value="EamA_dom"/>
</dbReference>
<feature type="transmembrane region" description="Helical" evidence="7">
    <location>
        <begin position="89"/>
        <end position="108"/>
    </location>
</feature>
<gene>
    <name evidence="10" type="ORF">E1161_21350</name>
</gene>
<dbReference type="PANTHER" id="PTHR32322:SF2">
    <property type="entry name" value="EAMA DOMAIN-CONTAINING PROTEIN"/>
    <property type="match status" value="1"/>
</dbReference>
<dbReference type="RefSeq" id="WP_132626070.1">
    <property type="nucleotide sequence ID" value="NZ_SMKV01000033.1"/>
</dbReference>
<dbReference type="GO" id="GO:0016020">
    <property type="term" value="C:membrane"/>
    <property type="evidence" value="ECO:0007669"/>
    <property type="project" value="UniProtKB-SubCell"/>
</dbReference>
<reference evidence="10 11" key="1">
    <citation type="submission" date="2019-03" db="EMBL/GenBank/DDBJ databases">
        <title>Draft genome sequences of novel Actinobacteria.</title>
        <authorList>
            <person name="Sahin N."/>
            <person name="Ay H."/>
            <person name="Saygin H."/>
        </authorList>
    </citation>
    <scope>NUCLEOTIDE SEQUENCE [LARGE SCALE GENOMIC DNA]</scope>
    <source>
        <strain evidence="10 11">16K404</strain>
    </source>
</reference>
<feature type="domain" description="EamA" evidence="9">
    <location>
        <begin position="145"/>
        <end position="279"/>
    </location>
</feature>
<feature type="region of interest" description="Disordered" evidence="6">
    <location>
        <begin position="285"/>
        <end position="311"/>
    </location>
</feature>
<dbReference type="Pfam" id="PF00892">
    <property type="entry name" value="EamA"/>
    <property type="match status" value="2"/>
</dbReference>
<keyword evidence="3 7" id="KW-0812">Transmembrane</keyword>
<dbReference type="AlphaFoldDB" id="A0A4R4ULU5"/>
<evidence type="ECO:0000256" key="6">
    <source>
        <dbReference type="SAM" id="MobiDB-lite"/>
    </source>
</evidence>
<evidence type="ECO:0000256" key="8">
    <source>
        <dbReference type="SAM" id="SignalP"/>
    </source>
</evidence>
<feature type="transmembrane region" description="Helical" evidence="7">
    <location>
        <begin position="120"/>
        <end position="138"/>
    </location>
</feature>
<feature type="transmembrane region" description="Helical" evidence="7">
    <location>
        <begin position="144"/>
        <end position="163"/>
    </location>
</feature>
<organism evidence="10 11">
    <name type="scientific">Saccharopolyspora aridisoli</name>
    <dbReference type="NCBI Taxonomy" id="2530385"/>
    <lineage>
        <taxon>Bacteria</taxon>
        <taxon>Bacillati</taxon>
        <taxon>Actinomycetota</taxon>
        <taxon>Actinomycetes</taxon>
        <taxon>Pseudonocardiales</taxon>
        <taxon>Pseudonocardiaceae</taxon>
        <taxon>Saccharopolyspora</taxon>
    </lineage>
</organism>
<dbReference type="PANTHER" id="PTHR32322">
    <property type="entry name" value="INNER MEMBRANE TRANSPORTER"/>
    <property type="match status" value="1"/>
</dbReference>
<comment type="caution">
    <text evidence="10">The sequence shown here is derived from an EMBL/GenBank/DDBJ whole genome shotgun (WGS) entry which is preliminary data.</text>
</comment>
<evidence type="ECO:0000313" key="10">
    <source>
        <dbReference type="EMBL" id="TDC89403.1"/>
    </source>
</evidence>
<dbReference type="EMBL" id="SMKV01000033">
    <property type="protein sequence ID" value="TDC89403.1"/>
    <property type="molecule type" value="Genomic_DNA"/>
</dbReference>
<evidence type="ECO:0000259" key="9">
    <source>
        <dbReference type="Pfam" id="PF00892"/>
    </source>
</evidence>
<proteinExistence type="inferred from homology"/>
<dbReference type="InterPro" id="IPR037185">
    <property type="entry name" value="EmrE-like"/>
</dbReference>
<feature type="transmembrane region" description="Helical" evidence="7">
    <location>
        <begin position="175"/>
        <end position="196"/>
    </location>
</feature>
<evidence type="ECO:0000256" key="4">
    <source>
        <dbReference type="ARBA" id="ARBA00022989"/>
    </source>
</evidence>
<keyword evidence="4 7" id="KW-1133">Transmembrane helix</keyword>
<evidence type="ECO:0000256" key="1">
    <source>
        <dbReference type="ARBA" id="ARBA00004141"/>
    </source>
</evidence>
<feature type="signal peptide" evidence="8">
    <location>
        <begin position="1"/>
        <end position="20"/>
    </location>
</feature>
<evidence type="ECO:0000256" key="7">
    <source>
        <dbReference type="SAM" id="Phobius"/>
    </source>
</evidence>